<name>A0A177LAF0_9BACI</name>
<dbReference type="AlphaFoldDB" id="A0A177LAF0"/>
<dbReference type="SUPFAM" id="SSF56784">
    <property type="entry name" value="HAD-like"/>
    <property type="match status" value="1"/>
</dbReference>
<evidence type="ECO:0000313" key="1">
    <source>
        <dbReference type="EMBL" id="OAH62376.1"/>
    </source>
</evidence>
<dbReference type="Gene3D" id="3.40.50.1000">
    <property type="entry name" value="HAD superfamily/HAD-like"/>
    <property type="match status" value="1"/>
</dbReference>
<dbReference type="RefSeq" id="WP_063964842.1">
    <property type="nucleotide sequence ID" value="NZ_JBCNAN010000028.1"/>
</dbReference>
<proteinExistence type="predicted"/>
<comment type="caution">
    <text evidence="1">The sequence shown here is derived from an EMBL/GenBank/DDBJ whole genome shotgun (WGS) entry which is preliminary data.</text>
</comment>
<organism evidence="1 2">
    <name type="scientific">Domibacillus aminovorans</name>
    <dbReference type="NCBI Taxonomy" id="29332"/>
    <lineage>
        <taxon>Bacteria</taxon>
        <taxon>Bacillati</taxon>
        <taxon>Bacillota</taxon>
        <taxon>Bacilli</taxon>
        <taxon>Bacillales</taxon>
        <taxon>Bacillaceae</taxon>
        <taxon>Domibacillus</taxon>
    </lineage>
</organism>
<dbReference type="Proteomes" id="UP000076935">
    <property type="component" value="Unassembled WGS sequence"/>
</dbReference>
<keyword evidence="2" id="KW-1185">Reference proteome</keyword>
<dbReference type="EMBL" id="LQWY01000009">
    <property type="protein sequence ID" value="OAH62376.1"/>
    <property type="molecule type" value="Genomic_DNA"/>
</dbReference>
<dbReference type="InterPro" id="IPR023214">
    <property type="entry name" value="HAD_sf"/>
</dbReference>
<sequence>MTEEASMKINKIDEKEQTLSIFVSNYITKQEIKEDLSVLDQVRENNLSIIQNLQKLWIEKIVMLTGDNQATGQSIGTQLGLSQVKAELMR</sequence>
<accession>A0A177LAF0</accession>
<dbReference type="Gene3D" id="3.40.1110.10">
    <property type="entry name" value="Calcium-transporting ATPase, cytoplasmic domain N"/>
    <property type="match status" value="1"/>
</dbReference>
<evidence type="ECO:0000313" key="2">
    <source>
        <dbReference type="Proteomes" id="UP000076935"/>
    </source>
</evidence>
<dbReference type="InterPro" id="IPR023299">
    <property type="entry name" value="ATPase_P-typ_cyto_dom_N"/>
</dbReference>
<reference evidence="1 2" key="1">
    <citation type="submission" date="2016-01" db="EMBL/GenBank/DDBJ databases">
        <title>Investigation of taxonomic status of Bacillus aminovorans.</title>
        <authorList>
            <person name="Verma A."/>
            <person name="Pal Y."/>
            <person name="Krishnamurthi S."/>
        </authorList>
    </citation>
    <scope>NUCLEOTIDE SEQUENCE [LARGE SCALE GENOMIC DNA]</scope>
    <source>
        <strain evidence="1 2">DSM 1314</strain>
    </source>
</reference>
<dbReference type="GO" id="GO:0000166">
    <property type="term" value="F:nucleotide binding"/>
    <property type="evidence" value="ECO:0007669"/>
    <property type="project" value="InterPro"/>
</dbReference>
<gene>
    <name evidence="1" type="ORF">AWH49_10480</name>
</gene>
<dbReference type="InterPro" id="IPR036412">
    <property type="entry name" value="HAD-like_sf"/>
</dbReference>
<protein>
    <submittedName>
        <fullName evidence="1">Uncharacterized protein</fullName>
    </submittedName>
</protein>